<keyword evidence="7" id="KW-1185">Reference proteome</keyword>
<dbReference type="InterPro" id="IPR000225">
    <property type="entry name" value="Armadillo"/>
</dbReference>
<name>A0A183CH61_GLOPA</name>
<dbReference type="GO" id="GO:0015630">
    <property type="term" value="C:microtubule cytoskeleton"/>
    <property type="evidence" value="ECO:0007669"/>
    <property type="project" value="TreeGrafter"/>
</dbReference>
<dbReference type="SMART" id="SM00382">
    <property type="entry name" value="AAA"/>
    <property type="match status" value="1"/>
</dbReference>
<reference evidence="8" key="3">
    <citation type="submission" date="2016-06" db="UniProtKB">
        <authorList>
            <consortium name="WormBaseParasite"/>
        </authorList>
    </citation>
    <scope>IDENTIFICATION</scope>
</reference>
<evidence type="ECO:0000256" key="5">
    <source>
        <dbReference type="PROSITE-ProRule" id="PRU00259"/>
    </source>
</evidence>
<feature type="repeat" description="ARM" evidence="5">
    <location>
        <begin position="123"/>
        <end position="151"/>
    </location>
</feature>
<evidence type="ECO:0000313" key="7">
    <source>
        <dbReference type="Proteomes" id="UP000050741"/>
    </source>
</evidence>
<accession>A0A183CH61</accession>
<dbReference type="PANTHER" id="PTHR23074:SF86">
    <property type="entry name" value="SPASTIN"/>
    <property type="match status" value="1"/>
</dbReference>
<dbReference type="InterPro" id="IPR027417">
    <property type="entry name" value="P-loop_NTPase"/>
</dbReference>
<dbReference type="Pfam" id="PF00004">
    <property type="entry name" value="AAA"/>
    <property type="match status" value="1"/>
</dbReference>
<dbReference type="SUPFAM" id="SSF52540">
    <property type="entry name" value="P-loop containing nucleoside triphosphate hydrolases"/>
    <property type="match status" value="1"/>
</dbReference>
<feature type="repeat" description="ARM" evidence="5">
    <location>
        <begin position="242"/>
        <end position="269"/>
    </location>
</feature>
<dbReference type="WBParaSite" id="GPLIN_001221700">
    <property type="protein sequence ID" value="GPLIN_001221700"/>
    <property type="gene ID" value="GPLIN_001221700"/>
</dbReference>
<dbReference type="Gene3D" id="1.10.8.60">
    <property type="match status" value="1"/>
</dbReference>
<keyword evidence="2" id="KW-0067">ATP-binding</keyword>
<dbReference type="PANTHER" id="PTHR23074">
    <property type="entry name" value="AAA DOMAIN-CONTAINING"/>
    <property type="match status" value="1"/>
</dbReference>
<dbReference type="GO" id="GO:0016887">
    <property type="term" value="F:ATP hydrolysis activity"/>
    <property type="evidence" value="ECO:0007669"/>
    <property type="project" value="InterPro"/>
</dbReference>
<feature type="repeat" description="ARM" evidence="5">
    <location>
        <begin position="200"/>
        <end position="242"/>
    </location>
</feature>
<organism evidence="7 8">
    <name type="scientific">Globodera pallida</name>
    <name type="common">Potato cyst nematode worm</name>
    <name type="synonym">Heterodera pallida</name>
    <dbReference type="NCBI Taxonomy" id="36090"/>
    <lineage>
        <taxon>Eukaryota</taxon>
        <taxon>Metazoa</taxon>
        <taxon>Ecdysozoa</taxon>
        <taxon>Nematoda</taxon>
        <taxon>Chromadorea</taxon>
        <taxon>Rhabditida</taxon>
        <taxon>Tylenchina</taxon>
        <taxon>Tylenchomorpha</taxon>
        <taxon>Tylenchoidea</taxon>
        <taxon>Heteroderidae</taxon>
        <taxon>Heteroderinae</taxon>
        <taxon>Globodera</taxon>
    </lineage>
</organism>
<evidence type="ECO:0000256" key="3">
    <source>
        <dbReference type="ARBA" id="ARBA00036378"/>
    </source>
</evidence>
<dbReference type="Gene3D" id="3.40.50.300">
    <property type="entry name" value="P-loop containing nucleotide triphosphate hydrolases"/>
    <property type="match status" value="1"/>
</dbReference>
<dbReference type="EC" id="5.6.1.1" evidence="4"/>
<evidence type="ECO:0000256" key="2">
    <source>
        <dbReference type="ARBA" id="ARBA00022840"/>
    </source>
</evidence>
<evidence type="ECO:0000256" key="4">
    <source>
        <dbReference type="ARBA" id="ARBA00038871"/>
    </source>
</evidence>
<dbReference type="GO" id="GO:0008568">
    <property type="term" value="F:microtubule severing ATPase activity"/>
    <property type="evidence" value="ECO:0007669"/>
    <property type="project" value="UniProtKB-EC"/>
</dbReference>
<protein>
    <recommendedName>
        <fullName evidence="4">microtubule-severing ATPase</fullName>
        <ecNumber evidence="4">5.6.1.1</ecNumber>
    </recommendedName>
</protein>
<evidence type="ECO:0000313" key="8">
    <source>
        <dbReference type="WBParaSite" id="GPLIN_001221700"/>
    </source>
</evidence>
<dbReference type="InterPro" id="IPR050304">
    <property type="entry name" value="MT-severing_AAA_ATPase"/>
</dbReference>
<dbReference type="GO" id="GO:0005524">
    <property type="term" value="F:ATP binding"/>
    <property type="evidence" value="ECO:0007669"/>
    <property type="project" value="UniProtKB-KW"/>
</dbReference>
<dbReference type="Gene3D" id="1.25.10.10">
    <property type="entry name" value="Leucine-rich Repeat Variant"/>
    <property type="match status" value="3"/>
</dbReference>
<reference evidence="7" key="1">
    <citation type="submission" date="2013-12" db="EMBL/GenBank/DDBJ databases">
        <authorList>
            <person name="Aslett M."/>
        </authorList>
    </citation>
    <scope>NUCLEOTIDE SEQUENCE [LARGE SCALE GENOMIC DNA]</scope>
    <source>
        <strain evidence="7">Lindley</strain>
    </source>
</reference>
<dbReference type="SMART" id="SM00185">
    <property type="entry name" value="ARM"/>
    <property type="match status" value="5"/>
</dbReference>
<dbReference type="InterPro" id="IPR003593">
    <property type="entry name" value="AAA+_ATPase"/>
</dbReference>
<feature type="repeat" description="ARM" evidence="5">
    <location>
        <begin position="162"/>
        <end position="195"/>
    </location>
</feature>
<feature type="domain" description="AAA+ ATPase" evidence="6">
    <location>
        <begin position="379"/>
        <end position="517"/>
    </location>
</feature>
<dbReference type="InterPro" id="IPR011989">
    <property type="entry name" value="ARM-like"/>
</dbReference>
<evidence type="ECO:0000256" key="1">
    <source>
        <dbReference type="ARBA" id="ARBA00022741"/>
    </source>
</evidence>
<dbReference type="AlphaFoldDB" id="A0A183CH61"/>
<sequence>MPKQYTQLIPNSANDATNTNIQLVNKAKSSDPNERFAAVYRIGGLLWKGAIDEVAVAEFVSIGAVPVLVNCLKSTDDKLLVETAQALQRITYTDKALAVVEAGAVPLLVKLLQSPNLEVCKAGAVPLLVKLLQSPNMDLCEKTAWTLKNIAIVEAHKVVEAGAVPPLLKLIQSPNNVCKQAVWVLSNIADDNAREVVEAGALPPLVKLLQSPDIEVYKQTAWALKNISAASADLALAVIEAGAVPPLVKLLQSSNTDVCTQASLAIGNIIEKFPDLNGYCIAAGHIQIMARMQKIKQLKTKESKLVLKMLLTSRPPVSKEILLQNVNPKFGEPLLSTIVDTTDTQFDDIEENSAAKSALEENVVLPSLNPNLFTGLLAPSKAILLFGPPGNGKTMLAKAVANECNATFFSISASTIGSKWHGESENIVKTLFQMARNAQPSIIFIDEVDSLLCQRSSTDGDGSRRVKTEFLVQMDGCSSCSMADDRVLVLGATNRPQDLDEGVMRRFTRRIFIDLPNQKARFEMIRKSFEQSKIKLGFSYDELE</sequence>
<reference evidence="7" key="2">
    <citation type="submission" date="2014-05" db="EMBL/GenBank/DDBJ databases">
        <title>The genome and life-stage specific transcriptomes of Globodera pallida elucidate key aspects of plant parasitism by a cyst nematode.</title>
        <authorList>
            <person name="Cotton J.A."/>
            <person name="Lilley C.J."/>
            <person name="Jones L.M."/>
            <person name="Kikuchi T."/>
            <person name="Reid A.J."/>
            <person name="Thorpe P."/>
            <person name="Tsai I.J."/>
            <person name="Beasley H."/>
            <person name="Blok V."/>
            <person name="Cock P.J.A."/>
            <person name="Van den Akker S.E."/>
            <person name="Holroyd N."/>
            <person name="Hunt M."/>
            <person name="Mantelin S."/>
            <person name="Naghra H."/>
            <person name="Pain A."/>
            <person name="Palomares-Rius J.E."/>
            <person name="Zarowiecki M."/>
            <person name="Berriman M."/>
            <person name="Jones J.T."/>
            <person name="Urwin P.E."/>
        </authorList>
    </citation>
    <scope>NUCLEOTIDE SEQUENCE [LARGE SCALE GENOMIC DNA]</scope>
    <source>
        <strain evidence="7">Lindley</strain>
    </source>
</reference>
<dbReference type="SUPFAM" id="SSF48371">
    <property type="entry name" value="ARM repeat"/>
    <property type="match status" value="1"/>
</dbReference>
<dbReference type="InterPro" id="IPR016024">
    <property type="entry name" value="ARM-type_fold"/>
</dbReference>
<dbReference type="PROSITE" id="PS50176">
    <property type="entry name" value="ARM_REPEAT"/>
    <property type="match status" value="4"/>
</dbReference>
<keyword evidence="1" id="KW-0547">Nucleotide-binding</keyword>
<dbReference type="FunFam" id="3.40.50.300:FF:002588">
    <property type="entry name" value="ATPase, AAA family"/>
    <property type="match status" value="1"/>
</dbReference>
<dbReference type="InterPro" id="IPR003959">
    <property type="entry name" value="ATPase_AAA_core"/>
</dbReference>
<dbReference type="CDD" id="cd19509">
    <property type="entry name" value="RecA-like_VPS4-like"/>
    <property type="match status" value="1"/>
</dbReference>
<dbReference type="Proteomes" id="UP000050741">
    <property type="component" value="Unassembled WGS sequence"/>
</dbReference>
<comment type="catalytic activity">
    <reaction evidence="3">
        <text>n ATP + n H2O + a microtubule = n ADP + n phosphate + (n+1) alpha/beta tubulin heterodimers.</text>
        <dbReference type="EC" id="5.6.1.1"/>
    </reaction>
</comment>
<proteinExistence type="predicted"/>
<evidence type="ECO:0000259" key="6">
    <source>
        <dbReference type="SMART" id="SM00382"/>
    </source>
</evidence>
<dbReference type="Pfam" id="PF00514">
    <property type="entry name" value="Arm"/>
    <property type="match status" value="3"/>
</dbReference>